<organism evidence="3 4">
    <name type="scientific">Caballeronia temeraria</name>
    <dbReference type="NCBI Taxonomy" id="1777137"/>
    <lineage>
        <taxon>Bacteria</taxon>
        <taxon>Pseudomonadati</taxon>
        <taxon>Pseudomonadota</taxon>
        <taxon>Betaproteobacteria</taxon>
        <taxon>Burkholderiales</taxon>
        <taxon>Burkholderiaceae</taxon>
        <taxon>Caballeronia</taxon>
    </lineage>
</organism>
<evidence type="ECO:0008006" key="5">
    <source>
        <dbReference type="Google" id="ProtNLM"/>
    </source>
</evidence>
<evidence type="ECO:0000313" key="3">
    <source>
        <dbReference type="EMBL" id="SAK61888.1"/>
    </source>
</evidence>
<accession>A0A158AVB7</accession>
<dbReference type="PROSITE" id="PS51257">
    <property type="entry name" value="PROKAR_LIPOPROTEIN"/>
    <property type="match status" value="1"/>
</dbReference>
<evidence type="ECO:0000256" key="2">
    <source>
        <dbReference type="SAM" id="SignalP"/>
    </source>
</evidence>
<feature type="signal peptide" evidence="2">
    <location>
        <begin position="1"/>
        <end position="21"/>
    </location>
</feature>
<dbReference type="RefSeq" id="WP_268811676.1">
    <property type="nucleotide sequence ID" value="NZ_FCOI02000009.1"/>
</dbReference>
<name>A0A158AVB7_9BURK</name>
<dbReference type="EMBL" id="FCOI02000009">
    <property type="protein sequence ID" value="SAK61888.1"/>
    <property type="molecule type" value="Genomic_DNA"/>
</dbReference>
<reference evidence="4" key="1">
    <citation type="submission" date="2016-01" db="EMBL/GenBank/DDBJ databases">
        <authorList>
            <person name="Peeters Charlotte."/>
        </authorList>
    </citation>
    <scope>NUCLEOTIDE SEQUENCE [LARGE SCALE GENOMIC DNA]</scope>
</reference>
<feature type="region of interest" description="Disordered" evidence="1">
    <location>
        <begin position="22"/>
        <end position="42"/>
    </location>
</feature>
<evidence type="ECO:0000313" key="4">
    <source>
        <dbReference type="Proteomes" id="UP000054624"/>
    </source>
</evidence>
<dbReference type="Proteomes" id="UP000054624">
    <property type="component" value="Unassembled WGS sequence"/>
</dbReference>
<dbReference type="AlphaFoldDB" id="A0A158AVB7"/>
<keyword evidence="4" id="KW-1185">Reference proteome</keyword>
<feature type="chain" id="PRO_5007621050" description="Lipoprotein" evidence="2">
    <location>
        <begin position="22"/>
        <end position="42"/>
    </location>
</feature>
<keyword evidence="2" id="KW-0732">Signal</keyword>
<protein>
    <recommendedName>
        <fullName evidence="5">Lipoprotein</fullName>
    </recommendedName>
</protein>
<gene>
    <name evidence="3" type="ORF">AWB76_03134</name>
</gene>
<dbReference type="STRING" id="1777137.AWB76_03134"/>
<proteinExistence type="predicted"/>
<evidence type="ECO:0000256" key="1">
    <source>
        <dbReference type="SAM" id="MobiDB-lite"/>
    </source>
</evidence>
<sequence length="42" mass="3977">MKLARIATVMLALLAGLLAGCQTDGSSGASGTTSNSGSSGGY</sequence>